<dbReference type="Proteomes" id="UP000218113">
    <property type="component" value="Unassembled WGS sequence"/>
</dbReference>
<dbReference type="InterPro" id="IPR011990">
    <property type="entry name" value="TPR-like_helical_dom_sf"/>
</dbReference>
<protein>
    <recommendedName>
        <fullName evidence="3">Sel1 repeat family protein</fullName>
    </recommendedName>
</protein>
<accession>A0A2A4TBM7</accession>
<dbReference type="AlphaFoldDB" id="A0A2A4TBM7"/>
<dbReference type="EMBL" id="NVSR01000001">
    <property type="protein sequence ID" value="PCI30928.1"/>
    <property type="molecule type" value="Genomic_DNA"/>
</dbReference>
<evidence type="ECO:0000313" key="2">
    <source>
        <dbReference type="Proteomes" id="UP000218113"/>
    </source>
</evidence>
<gene>
    <name evidence="1" type="ORF">COB67_00290</name>
</gene>
<dbReference type="SUPFAM" id="SSF81901">
    <property type="entry name" value="HCP-like"/>
    <property type="match status" value="1"/>
</dbReference>
<name>A0A2A4TBM7_9DELT</name>
<reference evidence="2" key="1">
    <citation type="submission" date="2017-08" db="EMBL/GenBank/DDBJ databases">
        <title>A dynamic microbial community with high functional redundancy inhabits the cold, oxic subseafloor aquifer.</title>
        <authorList>
            <person name="Tully B.J."/>
            <person name="Wheat C.G."/>
            <person name="Glazer B.T."/>
            <person name="Huber J.A."/>
        </authorList>
    </citation>
    <scope>NUCLEOTIDE SEQUENCE [LARGE SCALE GENOMIC DNA]</scope>
</reference>
<organism evidence="1 2">
    <name type="scientific">SAR324 cluster bacterium</name>
    <dbReference type="NCBI Taxonomy" id="2024889"/>
    <lineage>
        <taxon>Bacteria</taxon>
        <taxon>Deltaproteobacteria</taxon>
        <taxon>SAR324 cluster</taxon>
    </lineage>
</organism>
<evidence type="ECO:0008006" key="3">
    <source>
        <dbReference type="Google" id="ProtNLM"/>
    </source>
</evidence>
<dbReference type="Gene3D" id="1.25.40.10">
    <property type="entry name" value="Tetratricopeptide repeat domain"/>
    <property type="match status" value="1"/>
</dbReference>
<comment type="caution">
    <text evidence="1">The sequence shown here is derived from an EMBL/GenBank/DDBJ whole genome shotgun (WGS) entry which is preliminary data.</text>
</comment>
<proteinExistence type="predicted"/>
<evidence type="ECO:0000313" key="1">
    <source>
        <dbReference type="EMBL" id="PCI30928.1"/>
    </source>
</evidence>
<sequence length="252" mass="28445">MNLLIKAILLQSIFNIGIFAYSNIPMSELPQMSGTTQGVKERKVVTLNDAKAFEKDMKSSIAQGNFFAAMILADFFTASHELRDGKLRKNLAKAKKYYLLAGKNGLARPYFKLADMEMQVNNYIKATYYLELAYKSPLKASKNLIAAASYHASITLEHLNDNNTTLEKSIKMLEGHTNNIATAEFLLANLYNRLNAPRGASFYLTKACTNPKASPFIRELCFDPKTILIENNIKREPNENCPECDFKNHIER</sequence>